<keyword evidence="1" id="KW-0812">Transmembrane</keyword>
<proteinExistence type="predicted"/>
<feature type="transmembrane region" description="Helical" evidence="1">
    <location>
        <begin position="201"/>
        <end position="219"/>
    </location>
</feature>
<organism evidence="3 4">
    <name type="scientific">Loktanella fryxellensis</name>
    <dbReference type="NCBI Taxonomy" id="245187"/>
    <lineage>
        <taxon>Bacteria</taxon>
        <taxon>Pseudomonadati</taxon>
        <taxon>Pseudomonadota</taxon>
        <taxon>Alphaproteobacteria</taxon>
        <taxon>Rhodobacterales</taxon>
        <taxon>Roseobacteraceae</taxon>
        <taxon>Loktanella</taxon>
    </lineage>
</organism>
<sequence length="398" mass="43353">MMDDQPLTDTLQTDRLGQTDGIATAPRHIDSLTASRGIAALLVLAFHYSGGFLPSLRPYEYTAFLSNGYLWVDFFFLLSGFVLAYVHADKFRDGLQGQRVRAFVFGRFSRIYPLHLTILIGYVILELVRWALTVQQVGHADFRTFVGSHSIPALMSNLLLLQTTGLHDGQTWNGPAWSIGAEWFSYLAFPVLVVSLMQRCAVVAAAVIAVALAGLAVISDAGRNLDVTYDFGLWRCLCGFVIGMMLHQLMGPARRVHLGHDAVCAALIVVLCVGLHYGVRDILIPPLMALLVLSLALNDGRVGQMVSHPALVWLGTVSYSIYMVHMLLLAAVNTTSVTVLGQPIGRFLGVGASLALLAAMTVVVLALAQVLHRQAEVRMPAAMKRSRVAARFIAGRSR</sequence>
<evidence type="ECO:0000256" key="1">
    <source>
        <dbReference type="SAM" id="Phobius"/>
    </source>
</evidence>
<evidence type="ECO:0000313" key="3">
    <source>
        <dbReference type="EMBL" id="SEM59606.1"/>
    </source>
</evidence>
<dbReference type="AlphaFoldDB" id="A0A1H7ZMR6"/>
<dbReference type="InterPro" id="IPR050879">
    <property type="entry name" value="Acyltransferase_3"/>
</dbReference>
<keyword evidence="4" id="KW-1185">Reference proteome</keyword>
<dbReference type="PANTHER" id="PTHR23028:SF131">
    <property type="entry name" value="BLR2367 PROTEIN"/>
    <property type="match status" value="1"/>
</dbReference>
<keyword evidence="3" id="KW-0012">Acyltransferase</keyword>
<feature type="transmembrane region" description="Helical" evidence="1">
    <location>
        <begin position="109"/>
        <end position="132"/>
    </location>
</feature>
<dbReference type="GO" id="GO:0016787">
    <property type="term" value="F:hydrolase activity"/>
    <property type="evidence" value="ECO:0007669"/>
    <property type="project" value="UniProtKB-KW"/>
</dbReference>
<reference evidence="3 4" key="1">
    <citation type="submission" date="2016-10" db="EMBL/GenBank/DDBJ databases">
        <authorList>
            <person name="de Groot N.N."/>
        </authorList>
    </citation>
    <scope>NUCLEOTIDE SEQUENCE [LARGE SCALE GENOMIC DNA]</scope>
    <source>
        <strain evidence="3 4">DSM 16213</strain>
    </source>
</reference>
<feature type="transmembrane region" description="Helical" evidence="1">
    <location>
        <begin position="310"/>
        <end position="332"/>
    </location>
</feature>
<dbReference type="Proteomes" id="UP000199585">
    <property type="component" value="Unassembled WGS sequence"/>
</dbReference>
<feature type="transmembrane region" description="Helical" evidence="1">
    <location>
        <begin position="258"/>
        <end position="276"/>
    </location>
</feature>
<evidence type="ECO:0000259" key="2">
    <source>
        <dbReference type="Pfam" id="PF01757"/>
    </source>
</evidence>
<feature type="transmembrane region" description="Helical" evidence="1">
    <location>
        <begin position="37"/>
        <end position="56"/>
    </location>
</feature>
<dbReference type="STRING" id="245187.SAMN04488003_10247"/>
<protein>
    <submittedName>
        <fullName evidence="3">Peptidoglycan/LPS O-acetylase OafA/YrhL, contains acyltransferase and SGNH-hydrolase domains</fullName>
    </submittedName>
</protein>
<dbReference type="GO" id="GO:0016020">
    <property type="term" value="C:membrane"/>
    <property type="evidence" value="ECO:0007669"/>
    <property type="project" value="TreeGrafter"/>
</dbReference>
<dbReference type="EMBL" id="FOCI01000002">
    <property type="protein sequence ID" value="SEM59606.1"/>
    <property type="molecule type" value="Genomic_DNA"/>
</dbReference>
<feature type="domain" description="Acyltransferase 3" evidence="2">
    <location>
        <begin position="31"/>
        <end position="366"/>
    </location>
</feature>
<dbReference type="GO" id="GO:0000271">
    <property type="term" value="P:polysaccharide biosynthetic process"/>
    <property type="evidence" value="ECO:0007669"/>
    <property type="project" value="TreeGrafter"/>
</dbReference>
<gene>
    <name evidence="3" type="ORF">SAMN04488003_10247</name>
</gene>
<feature type="transmembrane region" description="Helical" evidence="1">
    <location>
        <begin position="344"/>
        <end position="368"/>
    </location>
</feature>
<keyword evidence="3" id="KW-0378">Hydrolase</keyword>
<feature type="transmembrane region" description="Helical" evidence="1">
    <location>
        <begin position="231"/>
        <end position="251"/>
    </location>
</feature>
<dbReference type="InterPro" id="IPR002656">
    <property type="entry name" value="Acyl_transf_3_dom"/>
</dbReference>
<feature type="transmembrane region" description="Helical" evidence="1">
    <location>
        <begin position="68"/>
        <end position="88"/>
    </location>
</feature>
<evidence type="ECO:0000313" key="4">
    <source>
        <dbReference type="Proteomes" id="UP000199585"/>
    </source>
</evidence>
<feature type="transmembrane region" description="Helical" evidence="1">
    <location>
        <begin position="282"/>
        <end position="298"/>
    </location>
</feature>
<feature type="transmembrane region" description="Helical" evidence="1">
    <location>
        <begin position="176"/>
        <end position="194"/>
    </location>
</feature>
<keyword evidence="3" id="KW-0808">Transferase</keyword>
<name>A0A1H7ZMR6_9RHOB</name>
<accession>A0A1H7ZMR6</accession>
<keyword evidence="1" id="KW-0472">Membrane</keyword>
<dbReference type="Pfam" id="PF01757">
    <property type="entry name" value="Acyl_transf_3"/>
    <property type="match status" value="1"/>
</dbReference>
<dbReference type="GO" id="GO:0016747">
    <property type="term" value="F:acyltransferase activity, transferring groups other than amino-acyl groups"/>
    <property type="evidence" value="ECO:0007669"/>
    <property type="project" value="InterPro"/>
</dbReference>
<dbReference type="PANTHER" id="PTHR23028">
    <property type="entry name" value="ACETYLTRANSFERASE"/>
    <property type="match status" value="1"/>
</dbReference>
<keyword evidence="1" id="KW-1133">Transmembrane helix</keyword>